<comment type="caution">
    <text evidence="2">The sequence shown here is derived from an EMBL/GenBank/DDBJ whole genome shotgun (WGS) entry which is preliminary data.</text>
</comment>
<gene>
    <name evidence="2" type="ORF">Gogos_004665</name>
</gene>
<feature type="non-terminal residue" evidence="2">
    <location>
        <position position="22"/>
    </location>
</feature>
<evidence type="ECO:0000256" key="1">
    <source>
        <dbReference type="SAM" id="MobiDB-lite"/>
    </source>
</evidence>
<protein>
    <submittedName>
        <fullName evidence="2">Uncharacterized protein</fullName>
    </submittedName>
</protein>
<feature type="region of interest" description="Disordered" evidence="1">
    <location>
        <begin position="1"/>
        <end position="22"/>
    </location>
</feature>
<dbReference type="AlphaFoldDB" id="A0A7J9CH30"/>
<accession>A0A7J9CH30</accession>
<dbReference type="EMBL" id="JABEZY010000010">
    <property type="protein sequence ID" value="MBA0747779.1"/>
    <property type="molecule type" value="Genomic_DNA"/>
</dbReference>
<keyword evidence="3" id="KW-1185">Reference proteome</keyword>
<reference evidence="2 3" key="1">
    <citation type="journal article" date="2019" name="Genome Biol. Evol.">
        <title>Insights into the evolution of the New World diploid cottons (Gossypium, subgenus Houzingenia) based on genome sequencing.</title>
        <authorList>
            <person name="Grover C.E."/>
            <person name="Arick M.A. 2nd"/>
            <person name="Thrash A."/>
            <person name="Conover J.L."/>
            <person name="Sanders W.S."/>
            <person name="Peterson D.G."/>
            <person name="Frelichowski J.E."/>
            <person name="Scheffler J.A."/>
            <person name="Scheffler B.E."/>
            <person name="Wendel J.F."/>
        </authorList>
    </citation>
    <scope>NUCLEOTIDE SEQUENCE [LARGE SCALE GENOMIC DNA]</scope>
    <source>
        <strain evidence="2">5</strain>
        <tissue evidence="2">Leaf</tissue>
    </source>
</reference>
<name>A0A7J9CH30_GOSGO</name>
<dbReference type="Proteomes" id="UP000593579">
    <property type="component" value="Unassembled WGS sequence"/>
</dbReference>
<proteinExistence type="predicted"/>
<evidence type="ECO:0000313" key="2">
    <source>
        <dbReference type="EMBL" id="MBA0747779.1"/>
    </source>
</evidence>
<evidence type="ECO:0000313" key="3">
    <source>
        <dbReference type="Proteomes" id="UP000593579"/>
    </source>
</evidence>
<sequence length="22" mass="2334">MSTDRTSVEGSVTPSSSHILEN</sequence>
<organism evidence="2 3">
    <name type="scientific">Gossypium gossypioides</name>
    <name type="common">Mexican cotton</name>
    <name type="synonym">Selera gossypioides</name>
    <dbReference type="NCBI Taxonomy" id="34282"/>
    <lineage>
        <taxon>Eukaryota</taxon>
        <taxon>Viridiplantae</taxon>
        <taxon>Streptophyta</taxon>
        <taxon>Embryophyta</taxon>
        <taxon>Tracheophyta</taxon>
        <taxon>Spermatophyta</taxon>
        <taxon>Magnoliopsida</taxon>
        <taxon>eudicotyledons</taxon>
        <taxon>Gunneridae</taxon>
        <taxon>Pentapetalae</taxon>
        <taxon>rosids</taxon>
        <taxon>malvids</taxon>
        <taxon>Malvales</taxon>
        <taxon>Malvaceae</taxon>
        <taxon>Malvoideae</taxon>
        <taxon>Gossypium</taxon>
    </lineage>
</organism>